<dbReference type="EMBL" id="VDUZ01000014">
    <property type="protein sequence ID" value="TXL75352.1"/>
    <property type="molecule type" value="Genomic_DNA"/>
</dbReference>
<dbReference type="InterPro" id="IPR029045">
    <property type="entry name" value="ClpP/crotonase-like_dom_sf"/>
</dbReference>
<feature type="domain" description="CoA carboxyltransferase N-terminal" evidence="1">
    <location>
        <begin position="3"/>
        <end position="268"/>
    </location>
</feature>
<accession>A0A5C8PMV9</accession>
<dbReference type="InterPro" id="IPR011762">
    <property type="entry name" value="COA_CT_N"/>
</dbReference>
<dbReference type="PANTHER" id="PTHR43842:SF2">
    <property type="entry name" value="PROPIONYL-COA CARBOXYLASE BETA CHAIN, MITOCHONDRIAL"/>
    <property type="match status" value="1"/>
</dbReference>
<proteinExistence type="predicted"/>
<dbReference type="PROSITE" id="PS50989">
    <property type="entry name" value="COA_CT_CTER"/>
    <property type="match status" value="1"/>
</dbReference>
<organism evidence="3 4">
    <name type="scientific">Vineibacter terrae</name>
    <dbReference type="NCBI Taxonomy" id="2586908"/>
    <lineage>
        <taxon>Bacteria</taxon>
        <taxon>Pseudomonadati</taxon>
        <taxon>Pseudomonadota</taxon>
        <taxon>Alphaproteobacteria</taxon>
        <taxon>Hyphomicrobiales</taxon>
        <taxon>Vineibacter</taxon>
    </lineage>
</organism>
<dbReference type="Gene3D" id="3.90.226.10">
    <property type="entry name" value="2-enoyl-CoA Hydratase, Chain A, domain 1"/>
    <property type="match status" value="2"/>
</dbReference>
<comment type="caution">
    <text evidence="3">The sequence shown here is derived from an EMBL/GenBank/DDBJ whole genome shotgun (WGS) entry which is preliminary data.</text>
</comment>
<evidence type="ECO:0000259" key="1">
    <source>
        <dbReference type="PROSITE" id="PS50980"/>
    </source>
</evidence>
<feature type="domain" description="CoA carboxyltransferase C-terminal" evidence="2">
    <location>
        <begin position="276"/>
        <end position="516"/>
    </location>
</feature>
<evidence type="ECO:0000313" key="3">
    <source>
        <dbReference type="EMBL" id="TXL75352.1"/>
    </source>
</evidence>
<evidence type="ECO:0000313" key="4">
    <source>
        <dbReference type="Proteomes" id="UP000321638"/>
    </source>
</evidence>
<gene>
    <name evidence="3" type="ORF">FHP25_13995</name>
</gene>
<dbReference type="PROSITE" id="PS50980">
    <property type="entry name" value="COA_CT_NTER"/>
    <property type="match status" value="1"/>
</dbReference>
<name>A0A5C8PMV9_9HYPH</name>
<dbReference type="OrthoDB" id="9803706at2"/>
<dbReference type="RefSeq" id="WP_147847567.1">
    <property type="nucleotide sequence ID" value="NZ_VDUZ01000014.1"/>
</dbReference>
<sequence>MTVMREAPAMQALLETVQAARADVLDGKRPDAVARQRKRGKLTARERIARLCDAESFREVGGLVQPMREGDGGPDLKAPADGIVTGTGRIDGRPVTIVASDYTALGGSIGQVGRQKMLRAMRRAGDTGMPFIMLHDGGGHRIQDGQDARTFSQGTPVFDLFAQLSGWVPVVSAVMGPAFAGPTNYSAMADFVVMVRDQSAMGMAGPALVKAGIGEDIGMEALGGASMHVDTSGIAHLATPDEDACLASVRTYLSYLPSNAGQSVPFAACDDPEGRREEWLLDSVPTNLRKGYDMRRIIAAIADKGSVFEIRPTFARNIVVCFARLAGRPVGFIANQPLVAAGMIDVPASEKAAHFIAVCDAFGLPLIYLIDVPGNAIGSAAERAGLGRRSGRMLFELGCATVPRLSVVLRRGYGGAFIMMNGGQPSFGAEGSFIWPSAEICAMSVEGSVDVAYRSDYANAPDPAARRQALIDGIRRNLGPLRAAAHFHIDDVIDPRDTRPVLIRTLADAPARRPARGYPRHRAISPI</sequence>
<dbReference type="SUPFAM" id="SSF52096">
    <property type="entry name" value="ClpP/crotonase"/>
    <property type="match status" value="2"/>
</dbReference>
<reference evidence="3 4" key="1">
    <citation type="submission" date="2019-06" db="EMBL/GenBank/DDBJ databases">
        <title>New taxonomy in bacterial strain CC-CFT640, isolated from vineyard.</title>
        <authorList>
            <person name="Lin S.-Y."/>
            <person name="Tsai C.-F."/>
            <person name="Young C.-C."/>
        </authorList>
    </citation>
    <scope>NUCLEOTIDE SEQUENCE [LARGE SCALE GENOMIC DNA]</scope>
    <source>
        <strain evidence="3 4">CC-CFT640</strain>
    </source>
</reference>
<dbReference type="AlphaFoldDB" id="A0A5C8PMV9"/>
<dbReference type="InterPro" id="IPR011763">
    <property type="entry name" value="COA_CT_C"/>
</dbReference>
<protein>
    <submittedName>
        <fullName evidence="3">Acyl-CoA carboxylase</fullName>
    </submittedName>
</protein>
<dbReference type="GO" id="GO:0004658">
    <property type="term" value="F:propionyl-CoA carboxylase activity"/>
    <property type="evidence" value="ECO:0007669"/>
    <property type="project" value="TreeGrafter"/>
</dbReference>
<keyword evidence="4" id="KW-1185">Reference proteome</keyword>
<dbReference type="Pfam" id="PF01039">
    <property type="entry name" value="Carboxyl_trans"/>
    <property type="match status" value="1"/>
</dbReference>
<dbReference type="PANTHER" id="PTHR43842">
    <property type="entry name" value="PROPIONYL-COA CARBOXYLASE BETA CHAIN"/>
    <property type="match status" value="1"/>
</dbReference>
<dbReference type="Proteomes" id="UP000321638">
    <property type="component" value="Unassembled WGS sequence"/>
</dbReference>
<evidence type="ECO:0000259" key="2">
    <source>
        <dbReference type="PROSITE" id="PS50989"/>
    </source>
</evidence>
<dbReference type="InterPro" id="IPR051047">
    <property type="entry name" value="AccD/PCCB"/>
</dbReference>
<dbReference type="InterPro" id="IPR034733">
    <property type="entry name" value="AcCoA_carboxyl_beta"/>
</dbReference>